<dbReference type="EMBL" id="FOHV01000013">
    <property type="protein sequence ID" value="SET26014.1"/>
    <property type="molecule type" value="Genomic_DNA"/>
</dbReference>
<accession>A0A1I0D1G0</accession>
<dbReference type="UniPathway" id="UPA00148">
    <property type="reaction ID" value="UER00233"/>
</dbReference>
<dbReference type="InterPro" id="IPR000212">
    <property type="entry name" value="DNA_helicase_UvrD/REP"/>
</dbReference>
<feature type="domain" description="Helicase/UvrB N-terminal" evidence="2">
    <location>
        <begin position="206"/>
        <end position="339"/>
    </location>
</feature>
<dbReference type="GO" id="GO:0005524">
    <property type="term" value="F:ATP binding"/>
    <property type="evidence" value="ECO:0007669"/>
    <property type="project" value="UniProtKB-KW"/>
</dbReference>
<dbReference type="SUPFAM" id="SSF52540">
    <property type="entry name" value="P-loop containing nucleoside triphosphate hydrolases"/>
    <property type="match status" value="1"/>
</dbReference>
<evidence type="ECO:0000313" key="5">
    <source>
        <dbReference type="Proteomes" id="UP000242642"/>
    </source>
</evidence>
<feature type="domain" description="NERD" evidence="3">
    <location>
        <begin position="9"/>
        <end position="117"/>
    </location>
</feature>
<dbReference type="Proteomes" id="UP000242642">
    <property type="component" value="Unassembled WGS sequence"/>
</dbReference>
<protein>
    <recommendedName>
        <fullName evidence="1">DNA 3'-5' helicase II</fullName>
    </recommendedName>
</protein>
<evidence type="ECO:0000259" key="3">
    <source>
        <dbReference type="Pfam" id="PF08378"/>
    </source>
</evidence>
<dbReference type="RefSeq" id="WP_093319992.1">
    <property type="nucleotide sequence ID" value="NZ_FOHV01000013.1"/>
</dbReference>
<reference evidence="5" key="1">
    <citation type="submission" date="2016-10" db="EMBL/GenBank/DDBJ databases">
        <authorList>
            <person name="Varghese N."/>
            <person name="Submissions S."/>
        </authorList>
    </citation>
    <scope>NUCLEOTIDE SEQUENCE [LARGE SCALE GENOMIC DNA]</scope>
    <source>
        <strain evidence="5">DSM 18579</strain>
    </source>
</reference>
<dbReference type="GO" id="GO:0000725">
    <property type="term" value="P:recombinational repair"/>
    <property type="evidence" value="ECO:0007669"/>
    <property type="project" value="TreeGrafter"/>
</dbReference>
<dbReference type="PANTHER" id="PTHR11070:SF2">
    <property type="entry name" value="ATP-DEPENDENT DNA HELICASE SRS2"/>
    <property type="match status" value="1"/>
</dbReference>
<dbReference type="InterPro" id="IPR006935">
    <property type="entry name" value="Helicase/UvrB_N"/>
</dbReference>
<dbReference type="PANTHER" id="PTHR11070">
    <property type="entry name" value="UVRD / RECB / PCRA DNA HELICASE FAMILY MEMBER"/>
    <property type="match status" value="1"/>
</dbReference>
<dbReference type="Gene3D" id="3.40.50.300">
    <property type="entry name" value="P-loop containing nucleotide triphosphate hydrolases"/>
    <property type="match status" value="2"/>
</dbReference>
<evidence type="ECO:0000256" key="1">
    <source>
        <dbReference type="ARBA" id="ARBA00034923"/>
    </source>
</evidence>
<evidence type="ECO:0000313" key="4">
    <source>
        <dbReference type="EMBL" id="SET26014.1"/>
    </source>
</evidence>
<dbReference type="InterPro" id="IPR027417">
    <property type="entry name" value="P-loop_NTPase"/>
</dbReference>
<sequence length="539" mass="61386">MQPYHLQIGAAAEKRVQDALSNLPLPWQIFESVEWRNLSNTGGEQIGESDIIVFHPNFGVIVIEIKANGVYVANGTWHYESGRVMKSSPFSQARRNKYALIERIKSKLKPSELDNLIFTHAVWFPDIIWNVEIIDADCPARSFILDRNSLGTPENHLMDIFNAVIAKHKASKIKWAQHQIRALHTLLAPTITINQPLRVTVDDSIQALEQATLEQIEILSILKNQNRLLVEGGAGSGKTRLALFIAKQHANIGKRVLFTCFNKQLAQYIATSLSEVENLTVLSFHELVKLTVQSVGMPYTVPSDKDKIQAFFQEESPEHLFQASVFLEKKYDTIIVDEANDFLNTWWIALESLGVPDFNWYCFYDRQQILYVNKSEWEKPFKGKPFKLEHNLRNTRPIGEFAAMQGNFPLPNKFRVDGGIAPKIYSEDSTESIGKQLNTLLSQLIDKEYILPEQIAILYPYNKLINSPEWLIGTNGFELTDQCHTNILNKIKYSTIQSFKGLESDVVILFGLDDNIIKKNEILYIGCSRAKSLLYIINS</sequence>
<organism evidence="4 5">
    <name type="scientific">Thorsellia anophelis DSM 18579</name>
    <dbReference type="NCBI Taxonomy" id="1123402"/>
    <lineage>
        <taxon>Bacteria</taxon>
        <taxon>Pseudomonadati</taxon>
        <taxon>Pseudomonadota</taxon>
        <taxon>Gammaproteobacteria</taxon>
        <taxon>Enterobacterales</taxon>
        <taxon>Thorselliaceae</taxon>
        <taxon>Thorsellia</taxon>
    </lineage>
</organism>
<gene>
    <name evidence="4" type="ORF">SAMN02583745_01823</name>
</gene>
<dbReference type="OrthoDB" id="7066673at2"/>
<dbReference type="Pfam" id="PF08378">
    <property type="entry name" value="NERD"/>
    <property type="match status" value="1"/>
</dbReference>
<dbReference type="GO" id="GO:0043138">
    <property type="term" value="F:3'-5' DNA helicase activity"/>
    <property type="evidence" value="ECO:0007669"/>
    <property type="project" value="TreeGrafter"/>
</dbReference>
<dbReference type="GO" id="GO:0016787">
    <property type="term" value="F:hydrolase activity"/>
    <property type="evidence" value="ECO:0007669"/>
    <property type="project" value="UniProtKB-KW"/>
</dbReference>
<evidence type="ECO:0000259" key="2">
    <source>
        <dbReference type="Pfam" id="PF04851"/>
    </source>
</evidence>
<keyword evidence="5" id="KW-1185">Reference proteome</keyword>
<dbReference type="GO" id="GO:0003677">
    <property type="term" value="F:DNA binding"/>
    <property type="evidence" value="ECO:0007669"/>
    <property type="project" value="InterPro"/>
</dbReference>
<dbReference type="InterPro" id="IPR011528">
    <property type="entry name" value="NERD"/>
</dbReference>
<dbReference type="GO" id="GO:0009236">
    <property type="term" value="P:cobalamin biosynthetic process"/>
    <property type="evidence" value="ECO:0007669"/>
    <property type="project" value="UniProtKB-UniPathway"/>
</dbReference>
<name>A0A1I0D1G0_9GAMM</name>
<dbReference type="AlphaFoldDB" id="A0A1I0D1G0"/>
<proteinExistence type="predicted"/>
<dbReference type="Pfam" id="PF04851">
    <property type="entry name" value="ResIII"/>
    <property type="match status" value="1"/>
</dbReference>